<dbReference type="PANTHER" id="PTHR44167:SF24">
    <property type="entry name" value="SERINE_THREONINE-PROTEIN KINASE CHK2"/>
    <property type="match status" value="1"/>
</dbReference>
<name>D7FTI8_ECTSI</name>
<dbReference type="SMART" id="SM00220">
    <property type="entry name" value="S_TKc"/>
    <property type="match status" value="1"/>
</dbReference>
<evidence type="ECO:0000313" key="4">
    <source>
        <dbReference type="Proteomes" id="UP000002630"/>
    </source>
</evidence>
<protein>
    <submittedName>
        <fullName evidence="3">N/a</fullName>
    </submittedName>
</protein>
<keyword evidence="4" id="KW-1185">Reference proteome</keyword>
<dbReference type="GO" id="GO:0005524">
    <property type="term" value="F:ATP binding"/>
    <property type="evidence" value="ECO:0007669"/>
    <property type="project" value="InterPro"/>
</dbReference>
<dbReference type="InterPro" id="IPR011009">
    <property type="entry name" value="Kinase-like_dom_sf"/>
</dbReference>
<dbReference type="Gene3D" id="1.10.510.10">
    <property type="entry name" value="Transferase(Phosphotransferase) domain 1"/>
    <property type="match status" value="1"/>
</dbReference>
<gene>
    <name evidence="3" type="primary">PK</name>
    <name evidence="3" type="ORF">Esi_0025_0151</name>
</gene>
<dbReference type="PROSITE" id="PS00108">
    <property type="entry name" value="PROTEIN_KINASE_ST"/>
    <property type="match status" value="1"/>
</dbReference>
<dbReference type="GO" id="GO:0005737">
    <property type="term" value="C:cytoplasm"/>
    <property type="evidence" value="ECO:0007669"/>
    <property type="project" value="TreeGrafter"/>
</dbReference>
<dbReference type="InterPro" id="IPR008271">
    <property type="entry name" value="Ser/Thr_kinase_AS"/>
</dbReference>
<dbReference type="GO" id="GO:0004674">
    <property type="term" value="F:protein serine/threonine kinase activity"/>
    <property type="evidence" value="ECO:0007669"/>
    <property type="project" value="TreeGrafter"/>
</dbReference>
<feature type="domain" description="Protein kinase" evidence="2">
    <location>
        <begin position="73"/>
        <end position="365"/>
    </location>
</feature>
<dbReference type="STRING" id="2880.D7FTI8"/>
<dbReference type="EMBL" id="FN649736">
    <property type="protein sequence ID" value="CBJ48566.1"/>
    <property type="molecule type" value="Genomic_DNA"/>
</dbReference>
<dbReference type="PANTHER" id="PTHR44167">
    <property type="entry name" value="OVARIAN-SPECIFIC SERINE/THREONINE-PROTEIN KINASE LOK-RELATED"/>
    <property type="match status" value="1"/>
</dbReference>
<dbReference type="OrthoDB" id="4062651at2759"/>
<evidence type="ECO:0000259" key="2">
    <source>
        <dbReference type="PROSITE" id="PS50011"/>
    </source>
</evidence>
<evidence type="ECO:0000256" key="1">
    <source>
        <dbReference type="SAM" id="Coils"/>
    </source>
</evidence>
<feature type="coiled-coil region" evidence="1">
    <location>
        <begin position="29"/>
        <end position="79"/>
    </location>
</feature>
<dbReference type="Pfam" id="PF00069">
    <property type="entry name" value="Pkinase"/>
    <property type="match status" value="1"/>
</dbReference>
<dbReference type="InterPro" id="IPR000719">
    <property type="entry name" value="Prot_kinase_dom"/>
</dbReference>
<dbReference type="EMBL" id="FN648431">
    <property type="protein sequence ID" value="CBJ48566.1"/>
    <property type="molecule type" value="Genomic_DNA"/>
</dbReference>
<dbReference type="AlphaFoldDB" id="D7FTI8"/>
<reference evidence="3 4" key="1">
    <citation type="journal article" date="2010" name="Nature">
        <title>The Ectocarpus genome and the independent evolution of multicellularity in brown algae.</title>
        <authorList>
            <person name="Cock J.M."/>
            <person name="Sterck L."/>
            <person name="Rouze P."/>
            <person name="Scornet D."/>
            <person name="Allen A.E."/>
            <person name="Amoutzias G."/>
            <person name="Anthouard V."/>
            <person name="Artiguenave F."/>
            <person name="Aury J.M."/>
            <person name="Badger J.H."/>
            <person name="Beszteri B."/>
            <person name="Billiau K."/>
            <person name="Bonnet E."/>
            <person name="Bothwell J.H."/>
            <person name="Bowler C."/>
            <person name="Boyen C."/>
            <person name="Brownlee C."/>
            <person name="Carrano C.J."/>
            <person name="Charrier B."/>
            <person name="Cho G.Y."/>
            <person name="Coelho S.M."/>
            <person name="Collen J."/>
            <person name="Corre E."/>
            <person name="Da Silva C."/>
            <person name="Delage L."/>
            <person name="Delaroque N."/>
            <person name="Dittami S.M."/>
            <person name="Doulbeau S."/>
            <person name="Elias M."/>
            <person name="Farnham G."/>
            <person name="Gachon C.M."/>
            <person name="Gschloessl B."/>
            <person name="Heesch S."/>
            <person name="Jabbari K."/>
            <person name="Jubin C."/>
            <person name="Kawai H."/>
            <person name="Kimura K."/>
            <person name="Kloareg B."/>
            <person name="Kupper F.C."/>
            <person name="Lang D."/>
            <person name="Le Bail A."/>
            <person name="Leblanc C."/>
            <person name="Lerouge P."/>
            <person name="Lohr M."/>
            <person name="Lopez P.J."/>
            <person name="Martens C."/>
            <person name="Maumus F."/>
            <person name="Michel G."/>
            <person name="Miranda-Saavedra D."/>
            <person name="Morales J."/>
            <person name="Moreau H."/>
            <person name="Motomura T."/>
            <person name="Nagasato C."/>
            <person name="Napoli C.A."/>
            <person name="Nelson D.R."/>
            <person name="Nyvall-Collen P."/>
            <person name="Peters A.F."/>
            <person name="Pommier C."/>
            <person name="Potin P."/>
            <person name="Poulain J."/>
            <person name="Quesneville H."/>
            <person name="Read B."/>
            <person name="Rensing S.A."/>
            <person name="Ritter A."/>
            <person name="Rousvoal S."/>
            <person name="Samanta M."/>
            <person name="Samson G."/>
            <person name="Schroeder D.C."/>
            <person name="Segurens B."/>
            <person name="Strittmatter M."/>
            <person name="Tonon T."/>
            <person name="Tregear J.W."/>
            <person name="Valentin K."/>
            <person name="von Dassow P."/>
            <person name="Yamagishi T."/>
            <person name="Van de Peer Y."/>
            <person name="Wincker P."/>
        </authorList>
    </citation>
    <scope>NUCLEOTIDE SEQUENCE [LARGE SCALE GENOMIC DNA]</scope>
    <source>
        <strain evidence="4">Ec32 / CCAP1310/4</strain>
    </source>
</reference>
<dbReference type="Proteomes" id="UP000002630">
    <property type="component" value="Linkage Group LG11"/>
</dbReference>
<accession>D7FTI8</accession>
<dbReference type="SUPFAM" id="SSF56112">
    <property type="entry name" value="Protein kinase-like (PK-like)"/>
    <property type="match status" value="1"/>
</dbReference>
<proteinExistence type="predicted"/>
<dbReference type="GO" id="GO:0005634">
    <property type="term" value="C:nucleus"/>
    <property type="evidence" value="ECO:0007669"/>
    <property type="project" value="TreeGrafter"/>
</dbReference>
<evidence type="ECO:0000313" key="3">
    <source>
        <dbReference type="EMBL" id="CBJ48566.1"/>
    </source>
</evidence>
<organism evidence="3 4">
    <name type="scientific">Ectocarpus siliculosus</name>
    <name type="common">Brown alga</name>
    <name type="synonym">Conferva siliculosa</name>
    <dbReference type="NCBI Taxonomy" id="2880"/>
    <lineage>
        <taxon>Eukaryota</taxon>
        <taxon>Sar</taxon>
        <taxon>Stramenopiles</taxon>
        <taxon>Ochrophyta</taxon>
        <taxon>PX clade</taxon>
        <taxon>Phaeophyceae</taxon>
        <taxon>Ectocarpales</taxon>
        <taxon>Ectocarpaceae</taxon>
        <taxon>Ectocarpus</taxon>
    </lineage>
</organism>
<dbReference type="GO" id="GO:0044773">
    <property type="term" value="P:mitotic DNA damage checkpoint signaling"/>
    <property type="evidence" value="ECO:0007669"/>
    <property type="project" value="TreeGrafter"/>
</dbReference>
<dbReference type="InParanoid" id="D7FTI8"/>
<dbReference type="PROSITE" id="PS50011">
    <property type="entry name" value="PROTEIN_KINASE_DOM"/>
    <property type="match status" value="1"/>
</dbReference>
<dbReference type="CDD" id="cd00180">
    <property type="entry name" value="PKc"/>
    <property type="match status" value="1"/>
</dbReference>
<sequence>MEDVRLGEILQGRLGGQLEAERGVREIRKKRLKGDVAAAKERAKTAELTLATISGLLKIEQENVNNLKAENERRQAEVLNEGAFGTVTVVEHEAHGSFALKEVSPDAAKEVGWAAMQEVHILIDLMGHDNIIGLKGFDLTIRSMPILMELATCDAFDVLEGGYFYSVLQKARIMRDGVCGLIHIHSFDLVHVDFKPENLLVVKTGRERRGKVTDFGLSRSRGTMRPSMTGTATYMPPKNLTADMPADFDQDAFSAAVVTLLMLLKPTIQANNIFALNSLLTEEEAERAMLIDRRDEAAEVAFQTEVMKRTLADGSFERNVLVPKNLHHAVPSPEKVCQWLKDGLSVDPSNPPSTKDLFDNLNDLIERLTGN</sequence>
<keyword evidence="1" id="KW-0175">Coiled coil</keyword>
<dbReference type="Gene3D" id="3.30.200.20">
    <property type="entry name" value="Phosphorylase Kinase, domain 1"/>
    <property type="match status" value="1"/>
</dbReference>